<feature type="transmembrane region" description="Helical" evidence="15">
    <location>
        <begin position="177"/>
        <end position="198"/>
    </location>
</feature>
<evidence type="ECO:0000256" key="10">
    <source>
        <dbReference type="ARBA" id="ARBA00023264"/>
    </source>
</evidence>
<feature type="transmembrane region" description="Helical" evidence="15">
    <location>
        <begin position="257"/>
        <end position="276"/>
    </location>
</feature>
<dbReference type="InterPro" id="IPR048254">
    <property type="entry name" value="CDP_ALCOHOL_P_TRANSF_CS"/>
</dbReference>
<keyword evidence="10" id="KW-1208">Phospholipid metabolism</keyword>
<keyword evidence="17" id="KW-1185">Reference proteome</keyword>
<dbReference type="GO" id="GO:0004142">
    <property type="term" value="F:diacylglycerol cholinephosphotransferase activity"/>
    <property type="evidence" value="ECO:0007669"/>
    <property type="project" value="UniProtKB-EC"/>
</dbReference>
<dbReference type="Gene3D" id="1.20.120.1760">
    <property type="match status" value="1"/>
</dbReference>
<evidence type="ECO:0000313" key="16">
    <source>
        <dbReference type="EMBL" id="ODV72033.1"/>
    </source>
</evidence>
<proteinExistence type="inferred from homology"/>
<feature type="transmembrane region" description="Helical" evidence="15">
    <location>
        <begin position="130"/>
        <end position="157"/>
    </location>
</feature>
<keyword evidence="8 15" id="KW-0472">Membrane</keyword>
<dbReference type="PIRSF" id="PIRSF015665">
    <property type="entry name" value="CHOPT"/>
    <property type="match status" value="1"/>
</dbReference>
<name>A0A1E4RXN2_CYBJN</name>
<keyword evidence="7 15" id="KW-1133">Transmembrane helix</keyword>
<evidence type="ECO:0000256" key="1">
    <source>
        <dbReference type="ARBA" id="ARBA00001946"/>
    </source>
</evidence>
<dbReference type="InterPro" id="IPR000462">
    <property type="entry name" value="CDP-OH_P_trans"/>
</dbReference>
<evidence type="ECO:0000256" key="12">
    <source>
        <dbReference type="ARBA" id="ARBA00038987"/>
    </source>
</evidence>
<feature type="transmembrane region" description="Helical" evidence="15">
    <location>
        <begin position="218"/>
        <end position="236"/>
    </location>
</feature>
<feature type="transmembrane region" description="Helical" evidence="15">
    <location>
        <begin position="50"/>
        <end position="69"/>
    </location>
</feature>
<evidence type="ECO:0000256" key="14">
    <source>
        <dbReference type="RuleBase" id="RU003750"/>
    </source>
</evidence>
<dbReference type="PANTHER" id="PTHR10414">
    <property type="entry name" value="ETHANOLAMINEPHOSPHOTRANSFERASE"/>
    <property type="match status" value="1"/>
</dbReference>
<feature type="transmembrane region" description="Helical" evidence="15">
    <location>
        <begin position="288"/>
        <end position="309"/>
    </location>
</feature>
<comment type="subcellular location">
    <subcellularLocation>
        <location evidence="2">Endomembrane system</location>
        <topology evidence="2">Multi-pass membrane protein</topology>
    </subcellularLocation>
</comment>
<comment type="similarity">
    <text evidence="4 14">Belongs to the CDP-alcohol phosphatidyltransferase class-I family.</text>
</comment>
<dbReference type="FunFam" id="1.20.120.1760:FF:000012">
    <property type="entry name" value="sn-1,2-diacylglycerol cholinephosphotransferase"/>
    <property type="match status" value="1"/>
</dbReference>
<dbReference type="GeneID" id="30987318"/>
<evidence type="ECO:0000256" key="6">
    <source>
        <dbReference type="ARBA" id="ARBA00022692"/>
    </source>
</evidence>
<dbReference type="Proteomes" id="UP000094389">
    <property type="component" value="Unassembled WGS sequence"/>
</dbReference>
<comment type="pathway">
    <text evidence="11">Phospholipid metabolism; phosphatidylcholine biosynthesis; phosphatidylcholine from phosphocholine: step 2/2.</text>
</comment>
<dbReference type="EMBL" id="KV453937">
    <property type="protein sequence ID" value="ODV72033.1"/>
    <property type="molecule type" value="Genomic_DNA"/>
</dbReference>
<evidence type="ECO:0000256" key="8">
    <source>
        <dbReference type="ARBA" id="ARBA00023136"/>
    </source>
</evidence>
<dbReference type="AlphaFoldDB" id="A0A1E4RXN2"/>
<evidence type="ECO:0000256" key="13">
    <source>
        <dbReference type="ARBA" id="ARBA00051857"/>
    </source>
</evidence>
<keyword evidence="5 14" id="KW-0808">Transferase</keyword>
<evidence type="ECO:0000256" key="5">
    <source>
        <dbReference type="ARBA" id="ARBA00022679"/>
    </source>
</evidence>
<comment type="catalytic activity">
    <reaction evidence="13">
        <text>CDP-N,N-dimethylethanolamine + a 1,2-diacyl-sn-glycerol = a 1,2-diacyl-sn-glycero-3-phospho-N,N-dimethylethanolamine + CMP + H(+)</text>
        <dbReference type="Rhea" id="RHEA:33775"/>
        <dbReference type="ChEBI" id="CHEBI:15378"/>
        <dbReference type="ChEBI" id="CHEBI:17815"/>
        <dbReference type="ChEBI" id="CHEBI:60377"/>
        <dbReference type="ChEBI" id="CHEBI:64572"/>
        <dbReference type="ChEBI" id="CHEBI:65117"/>
    </reaction>
    <physiologicalReaction direction="left-to-right" evidence="13">
        <dbReference type="Rhea" id="RHEA:33776"/>
    </physiologicalReaction>
</comment>
<evidence type="ECO:0000256" key="9">
    <source>
        <dbReference type="ARBA" id="ARBA00023209"/>
    </source>
</evidence>
<evidence type="ECO:0000256" key="4">
    <source>
        <dbReference type="ARBA" id="ARBA00010441"/>
    </source>
</evidence>
<dbReference type="OrthoDB" id="196717at2759"/>
<evidence type="ECO:0000256" key="11">
    <source>
        <dbReference type="ARBA" id="ARBA00037890"/>
    </source>
</evidence>
<keyword evidence="9" id="KW-0444">Lipid biosynthesis</keyword>
<evidence type="ECO:0000256" key="2">
    <source>
        <dbReference type="ARBA" id="ARBA00004127"/>
    </source>
</evidence>
<dbReference type="GO" id="GO:0012505">
    <property type="term" value="C:endomembrane system"/>
    <property type="evidence" value="ECO:0007669"/>
    <property type="project" value="UniProtKB-SubCell"/>
</dbReference>
<keyword evidence="6 15" id="KW-0812">Transmembrane</keyword>
<gene>
    <name evidence="16" type="ORF">CYBJADRAFT_130529</name>
</gene>
<evidence type="ECO:0000256" key="3">
    <source>
        <dbReference type="ARBA" id="ARBA00005189"/>
    </source>
</evidence>
<keyword evidence="9" id="KW-0594">Phospholipid biosynthesis</keyword>
<dbReference type="PROSITE" id="PS00379">
    <property type="entry name" value="CDP_ALCOHOL_P_TRANSF"/>
    <property type="match status" value="1"/>
</dbReference>
<evidence type="ECO:0000256" key="15">
    <source>
        <dbReference type="SAM" id="Phobius"/>
    </source>
</evidence>
<keyword evidence="9" id="KW-0443">Lipid metabolism</keyword>
<comment type="cofactor">
    <cofactor evidence="1">
        <name>Mg(2+)</name>
        <dbReference type="ChEBI" id="CHEBI:18420"/>
    </cofactor>
</comment>
<dbReference type="InterPro" id="IPR014472">
    <property type="entry name" value="CHOPT"/>
</dbReference>
<accession>A0A1E4RXN2</accession>
<dbReference type="RefSeq" id="XP_020069072.1">
    <property type="nucleotide sequence ID" value="XM_020212922.1"/>
</dbReference>
<sequence>MGYFLPYESLPHLKEYKYQSEDRSIISKYILKPFWIKFEPIFPMWMAPNVVTLLGLVFILVNLATVFYYDPFLVGEQPTWTYFSYALGLFLYQTFDACDGIHARRTGQSGPLGELFDHCVDAVNTTLSTIVVASAIGMGYSWLLVIAQFGTLANFYLSTWEEFHTHKLFLSEFSGPVEGILIVIAIFIITGITGPGIWKYEFAQLNLSSVGLDDSIAVTPMLCFVVFSAVSLYFNIDSARRNVDKYYADSKLSLKAYKGLVPFFVYYLSVFAWLLYNPIIVDQYLLPFVLTIGLTLAFNVGRIIIGHLTKQPFPNSTPSSFIPLAEFLIHLLLTKLGYTDPLLTGYLVWTGFGLSLGFHAMFITEIIYEITIYLDIYALSIKYPKKE</sequence>
<comment type="pathway">
    <text evidence="3">Lipid metabolism.</text>
</comment>
<dbReference type="PANTHER" id="PTHR10414:SF37">
    <property type="entry name" value="BB IN A BOXCAR, ISOFORM C"/>
    <property type="match status" value="1"/>
</dbReference>
<evidence type="ECO:0000313" key="17">
    <source>
        <dbReference type="Proteomes" id="UP000094389"/>
    </source>
</evidence>
<dbReference type="GO" id="GO:0016020">
    <property type="term" value="C:membrane"/>
    <property type="evidence" value="ECO:0007669"/>
    <property type="project" value="InterPro"/>
</dbReference>
<reference evidence="16 17" key="1">
    <citation type="journal article" date="2016" name="Proc. Natl. Acad. Sci. U.S.A.">
        <title>Comparative genomics of biotechnologically important yeasts.</title>
        <authorList>
            <person name="Riley R."/>
            <person name="Haridas S."/>
            <person name="Wolfe K.H."/>
            <person name="Lopes M.R."/>
            <person name="Hittinger C.T."/>
            <person name="Goeker M."/>
            <person name="Salamov A.A."/>
            <person name="Wisecaver J.H."/>
            <person name="Long T.M."/>
            <person name="Calvey C.H."/>
            <person name="Aerts A.L."/>
            <person name="Barry K.W."/>
            <person name="Choi C."/>
            <person name="Clum A."/>
            <person name="Coughlan A.Y."/>
            <person name="Deshpande S."/>
            <person name="Douglass A.P."/>
            <person name="Hanson S.J."/>
            <person name="Klenk H.-P."/>
            <person name="LaButti K.M."/>
            <person name="Lapidus A."/>
            <person name="Lindquist E.A."/>
            <person name="Lipzen A.M."/>
            <person name="Meier-Kolthoff J.P."/>
            <person name="Ohm R.A."/>
            <person name="Otillar R.P."/>
            <person name="Pangilinan J.L."/>
            <person name="Peng Y."/>
            <person name="Rokas A."/>
            <person name="Rosa C.A."/>
            <person name="Scheuner C."/>
            <person name="Sibirny A.A."/>
            <person name="Slot J.C."/>
            <person name="Stielow J.B."/>
            <person name="Sun H."/>
            <person name="Kurtzman C.P."/>
            <person name="Blackwell M."/>
            <person name="Grigoriev I.V."/>
            <person name="Jeffries T.W."/>
        </authorList>
    </citation>
    <scope>NUCLEOTIDE SEQUENCE [LARGE SCALE GENOMIC DNA]</scope>
    <source>
        <strain evidence="17">ATCC 18201 / CBS 1600 / BCRC 20928 / JCM 3617 / NBRC 0987 / NRRL Y-1542</strain>
    </source>
</reference>
<dbReference type="OMA" id="FITRQIC"/>
<dbReference type="Pfam" id="PF01066">
    <property type="entry name" value="CDP-OH_P_transf"/>
    <property type="match status" value="1"/>
</dbReference>
<evidence type="ECO:0000256" key="7">
    <source>
        <dbReference type="ARBA" id="ARBA00022989"/>
    </source>
</evidence>
<dbReference type="EC" id="2.7.8.2" evidence="12"/>
<protein>
    <recommendedName>
        <fullName evidence="12">diacylglycerol cholinephosphotransferase</fullName>
        <ecNumber evidence="12">2.7.8.2</ecNumber>
    </recommendedName>
</protein>
<organism evidence="16 17">
    <name type="scientific">Cyberlindnera jadinii (strain ATCC 18201 / CBS 1600 / BCRC 20928 / JCM 3617 / NBRC 0987 / NRRL Y-1542)</name>
    <name type="common">Torula yeast</name>
    <name type="synonym">Candida utilis</name>
    <dbReference type="NCBI Taxonomy" id="983966"/>
    <lineage>
        <taxon>Eukaryota</taxon>
        <taxon>Fungi</taxon>
        <taxon>Dikarya</taxon>
        <taxon>Ascomycota</taxon>
        <taxon>Saccharomycotina</taxon>
        <taxon>Saccharomycetes</taxon>
        <taxon>Phaffomycetales</taxon>
        <taxon>Phaffomycetaceae</taxon>
        <taxon>Cyberlindnera</taxon>
    </lineage>
</organism>
<dbReference type="InterPro" id="IPR043130">
    <property type="entry name" value="CDP-OH_PTrfase_TM_dom"/>
</dbReference>
<dbReference type="STRING" id="983966.A0A1E4RXN2"/>